<sequence>MLSTQGCMVLIFQLTEKLLVLAESNERAVEASIGGGGGGGGGGKTCLSLTGGKVDILGGLLHRSKVPRQMLQSAWSILTMGCELK</sequence>
<evidence type="ECO:0000256" key="1">
    <source>
        <dbReference type="SAM" id="SignalP"/>
    </source>
</evidence>
<keyword evidence="3" id="KW-1185">Reference proteome</keyword>
<organism evidence="2 3">
    <name type="scientific">Rubroshorea leprosula</name>
    <dbReference type="NCBI Taxonomy" id="152421"/>
    <lineage>
        <taxon>Eukaryota</taxon>
        <taxon>Viridiplantae</taxon>
        <taxon>Streptophyta</taxon>
        <taxon>Embryophyta</taxon>
        <taxon>Tracheophyta</taxon>
        <taxon>Spermatophyta</taxon>
        <taxon>Magnoliopsida</taxon>
        <taxon>eudicotyledons</taxon>
        <taxon>Gunneridae</taxon>
        <taxon>Pentapetalae</taxon>
        <taxon>rosids</taxon>
        <taxon>malvids</taxon>
        <taxon>Malvales</taxon>
        <taxon>Dipterocarpaceae</taxon>
        <taxon>Rubroshorea</taxon>
    </lineage>
</organism>
<feature type="chain" id="PRO_5043484347" evidence="1">
    <location>
        <begin position="23"/>
        <end position="85"/>
    </location>
</feature>
<proteinExistence type="predicted"/>
<evidence type="ECO:0000313" key="3">
    <source>
        <dbReference type="Proteomes" id="UP001054252"/>
    </source>
</evidence>
<keyword evidence="1" id="KW-0732">Signal</keyword>
<evidence type="ECO:0000313" key="2">
    <source>
        <dbReference type="EMBL" id="GKV43621.1"/>
    </source>
</evidence>
<dbReference type="Proteomes" id="UP001054252">
    <property type="component" value="Unassembled WGS sequence"/>
</dbReference>
<feature type="signal peptide" evidence="1">
    <location>
        <begin position="1"/>
        <end position="22"/>
    </location>
</feature>
<gene>
    <name evidence="2" type="ORF">SLEP1_g50886</name>
</gene>
<comment type="caution">
    <text evidence="2">The sequence shown here is derived from an EMBL/GenBank/DDBJ whole genome shotgun (WGS) entry which is preliminary data.</text>
</comment>
<dbReference type="AlphaFoldDB" id="A0AAV5M1P5"/>
<protein>
    <submittedName>
        <fullName evidence="2">Uncharacterized protein</fullName>
    </submittedName>
</protein>
<name>A0AAV5M1P5_9ROSI</name>
<accession>A0AAV5M1P5</accession>
<dbReference type="EMBL" id="BPVZ01000171">
    <property type="protein sequence ID" value="GKV43621.1"/>
    <property type="molecule type" value="Genomic_DNA"/>
</dbReference>
<reference evidence="2 3" key="1">
    <citation type="journal article" date="2021" name="Commun. Biol.">
        <title>The genome of Shorea leprosula (Dipterocarpaceae) highlights the ecological relevance of drought in aseasonal tropical rainforests.</title>
        <authorList>
            <person name="Ng K.K.S."/>
            <person name="Kobayashi M.J."/>
            <person name="Fawcett J.A."/>
            <person name="Hatakeyama M."/>
            <person name="Paape T."/>
            <person name="Ng C.H."/>
            <person name="Ang C.C."/>
            <person name="Tnah L.H."/>
            <person name="Lee C.T."/>
            <person name="Nishiyama T."/>
            <person name="Sese J."/>
            <person name="O'Brien M.J."/>
            <person name="Copetti D."/>
            <person name="Mohd Noor M.I."/>
            <person name="Ong R.C."/>
            <person name="Putra M."/>
            <person name="Sireger I.Z."/>
            <person name="Indrioko S."/>
            <person name="Kosugi Y."/>
            <person name="Izuno A."/>
            <person name="Isagi Y."/>
            <person name="Lee S.L."/>
            <person name="Shimizu K.K."/>
        </authorList>
    </citation>
    <scope>NUCLEOTIDE SEQUENCE [LARGE SCALE GENOMIC DNA]</scope>
    <source>
        <strain evidence="2">214</strain>
    </source>
</reference>